<gene>
    <name evidence="3" type="ORF">TR165569</name>
</gene>
<feature type="compositionally biased region" description="Low complexity" evidence="1">
    <location>
        <begin position="430"/>
        <end position="442"/>
    </location>
</feature>
<dbReference type="InterPro" id="IPR055264">
    <property type="entry name" value="BOD1/SHG1_dom"/>
</dbReference>
<feature type="compositionally biased region" description="Basic residues" evidence="1">
    <location>
        <begin position="550"/>
        <end position="561"/>
    </location>
</feature>
<feature type="region of interest" description="Disordered" evidence="1">
    <location>
        <begin position="276"/>
        <end position="303"/>
    </location>
</feature>
<protein>
    <recommendedName>
        <fullName evidence="2">BOD1/SHG1 domain-containing protein</fullName>
    </recommendedName>
</protein>
<feature type="compositionally biased region" description="Basic and acidic residues" evidence="1">
    <location>
        <begin position="498"/>
        <end position="515"/>
    </location>
</feature>
<evidence type="ECO:0000256" key="1">
    <source>
        <dbReference type="SAM" id="MobiDB-lite"/>
    </source>
</evidence>
<evidence type="ECO:0000259" key="2">
    <source>
        <dbReference type="Pfam" id="PF05205"/>
    </source>
</evidence>
<name>A0A0X3PI66_SCHSO</name>
<feature type="compositionally biased region" description="Basic and acidic residues" evidence="1">
    <location>
        <begin position="387"/>
        <end position="400"/>
    </location>
</feature>
<evidence type="ECO:0000313" key="3">
    <source>
        <dbReference type="EMBL" id="JAP51615.1"/>
    </source>
</evidence>
<dbReference type="GO" id="GO:0031297">
    <property type="term" value="P:replication fork processing"/>
    <property type="evidence" value="ECO:0007669"/>
    <property type="project" value="TreeGrafter"/>
</dbReference>
<feature type="region of interest" description="Disordered" evidence="1">
    <location>
        <begin position="430"/>
        <end position="748"/>
    </location>
</feature>
<feature type="compositionally biased region" description="Polar residues" evidence="1">
    <location>
        <begin position="605"/>
        <end position="619"/>
    </location>
</feature>
<feature type="compositionally biased region" description="Polar residues" evidence="1">
    <location>
        <begin position="475"/>
        <end position="497"/>
    </location>
</feature>
<feature type="domain" description="BOD1/SHG1" evidence="2">
    <location>
        <begin position="17"/>
        <end position="100"/>
    </location>
</feature>
<feature type="region of interest" description="Disordered" evidence="1">
    <location>
        <begin position="216"/>
        <end position="249"/>
    </location>
</feature>
<dbReference type="EMBL" id="GEEE01011610">
    <property type="protein sequence ID" value="JAP51615.1"/>
    <property type="molecule type" value="Transcribed_RNA"/>
</dbReference>
<dbReference type="AlphaFoldDB" id="A0A0X3PI66"/>
<reference evidence="3" key="1">
    <citation type="submission" date="2016-01" db="EMBL/GenBank/DDBJ databases">
        <title>Reference transcriptome for the parasite Schistocephalus solidus: insights into the molecular evolution of parasitism.</title>
        <authorList>
            <person name="Hebert F.O."/>
            <person name="Grambauer S."/>
            <person name="Barber I."/>
            <person name="Landry C.R."/>
            <person name="Aubin-Horth N."/>
        </authorList>
    </citation>
    <scope>NUCLEOTIDE SEQUENCE</scope>
</reference>
<accession>A0A0X3PI66</accession>
<feature type="region of interest" description="Disordered" evidence="1">
    <location>
        <begin position="340"/>
        <end position="400"/>
    </location>
</feature>
<dbReference type="GO" id="GO:0048188">
    <property type="term" value="C:Set1C/COMPASS complex"/>
    <property type="evidence" value="ECO:0007669"/>
    <property type="project" value="TreeGrafter"/>
</dbReference>
<dbReference type="PANTHER" id="PTHR31532:SF10">
    <property type="entry name" value="BIORIENTATION OF CHROMOSOMES IN CELL DIVISION PROTEIN 1-LIKE 1"/>
    <property type="match status" value="1"/>
</dbReference>
<dbReference type="Pfam" id="PF05205">
    <property type="entry name" value="COMPASS-Shg1"/>
    <property type="match status" value="1"/>
</dbReference>
<feature type="compositionally biased region" description="Polar residues" evidence="1">
    <location>
        <begin position="562"/>
        <end position="575"/>
    </location>
</feature>
<dbReference type="PANTHER" id="PTHR31532">
    <property type="entry name" value="BIORIENTATION OF CHROMOSOMES IN CELL DIVISION 1 FAMILY MEMBER"/>
    <property type="match status" value="1"/>
</dbReference>
<dbReference type="EMBL" id="GEEE01020541">
    <property type="protein sequence ID" value="JAP42684.1"/>
    <property type="molecule type" value="Transcribed_RNA"/>
</dbReference>
<sequence>MDSSMDSTPGTVTPAGLVTKLKSQGFFDKVRKRCLECVESEEDYHQLLKNVDSLVSRFLQRQPWPPRLGRLELRERLRRELCSSPFLQQNISLISAALVKTQPSESLRPSIERVVCESLGVDYQKWLVRREAKTKAEFSTLPPVLPTLVPPPPLSFQAPDATLPALASSTIPQPTPFTFMPANFCQIPPPINPITNPPSLQPQFPSQTIPTDAHIPIPGAAVPSKPAAPSLRPNATSEEATDALARQRPSGIETNALITHEELDVAGEKLLQCDDSMDVESSDSQVSPAGEKETKEQDDTAYMPNEDIAFLPPSNIESEQPSSARQVVWKGMKMELDDISDEEVASQFRTRRLPRPTPDESTAAAKVALQAGPMSPLRRRLSACRPSKRDSPPAQQDDRQHFRNDLLSGRCPELPVGRFTCALDSGSAAAAASPSFSPRGSPNFRRSRERDRLRKNPSPETTDFHSRRQRPWNVGKNSRNRSSPLARNASPRQQSRLFTEESDRAKRASEHESRSTRMNSRFRYEDNNFPLRSLSPSRKHSFRPNNRDVSRRHHQDHHRNRSPSLRGQLHNNGNYESDRYAQQRSYSQRHSHRQHGSSPCGRSSVRPTLSPCSPDSSPRSFANTTVASSASSPTSPYQRHVSSLRPHPSSPSRHVGRFGGMPSAAAAADGGDRFVARSSLPPSHAHRRRQASPHALVSSSSSSSAAAVAASSHHGEPTALEGQWKQSHRRSHAAFDSSPPSGPECSTTEQHGCDFALFRLSVQSFLRFKNQLILTVVMEKLQDSDAVVH</sequence>
<feature type="compositionally biased region" description="Low complexity" evidence="1">
    <location>
        <begin position="692"/>
        <end position="712"/>
    </location>
</feature>
<proteinExistence type="predicted"/>
<feature type="compositionally biased region" description="Low complexity" evidence="1">
    <location>
        <begin position="620"/>
        <end position="653"/>
    </location>
</feature>
<organism evidence="3">
    <name type="scientific">Schistocephalus solidus</name>
    <name type="common">Tapeworm</name>
    <dbReference type="NCBI Taxonomy" id="70667"/>
    <lineage>
        <taxon>Eukaryota</taxon>
        <taxon>Metazoa</taxon>
        <taxon>Spiralia</taxon>
        <taxon>Lophotrochozoa</taxon>
        <taxon>Platyhelminthes</taxon>
        <taxon>Cestoda</taxon>
        <taxon>Eucestoda</taxon>
        <taxon>Diphyllobothriidea</taxon>
        <taxon>Diphyllobothriidae</taxon>
        <taxon>Schistocephalus</taxon>
    </lineage>
</organism>